<protein>
    <submittedName>
        <fullName evidence="5">Tyrosine-type recombinase/integrase</fullName>
    </submittedName>
</protein>
<dbReference type="Pfam" id="PF02899">
    <property type="entry name" value="Phage_int_SAM_1"/>
    <property type="match status" value="1"/>
</dbReference>
<dbReference type="InterPro" id="IPR011010">
    <property type="entry name" value="DNA_brk_join_enz"/>
</dbReference>
<name>A0AB39S2D9_9ACTN</name>
<dbReference type="RefSeq" id="WP_369257053.1">
    <property type="nucleotide sequence ID" value="NZ_CP163440.1"/>
</dbReference>
<dbReference type="InterPro" id="IPR002104">
    <property type="entry name" value="Integrase_catalytic"/>
</dbReference>
<keyword evidence="1" id="KW-0229">DNA integration</keyword>
<dbReference type="PROSITE" id="PS51898">
    <property type="entry name" value="TYR_RECOMBINASE"/>
    <property type="match status" value="1"/>
</dbReference>
<reference evidence="5" key="1">
    <citation type="submission" date="2024-07" db="EMBL/GenBank/DDBJ databases">
        <authorList>
            <person name="Yu S.T."/>
        </authorList>
    </citation>
    <scope>NUCLEOTIDE SEQUENCE</scope>
    <source>
        <strain evidence="5">R35</strain>
    </source>
</reference>
<dbReference type="AlphaFoldDB" id="A0AB39S2D9"/>
<dbReference type="InterPro" id="IPR004107">
    <property type="entry name" value="Integrase_SAM-like_N"/>
</dbReference>
<dbReference type="GO" id="GO:0003677">
    <property type="term" value="F:DNA binding"/>
    <property type="evidence" value="ECO:0007669"/>
    <property type="project" value="UniProtKB-KW"/>
</dbReference>
<gene>
    <name evidence="5" type="ORF">AB5J50_10880</name>
</gene>
<evidence type="ECO:0000256" key="3">
    <source>
        <dbReference type="ARBA" id="ARBA00023172"/>
    </source>
</evidence>
<accession>A0AB39S2D9</accession>
<dbReference type="GO" id="GO:0015074">
    <property type="term" value="P:DNA integration"/>
    <property type="evidence" value="ECO:0007669"/>
    <property type="project" value="UniProtKB-KW"/>
</dbReference>
<evidence type="ECO:0000313" key="5">
    <source>
        <dbReference type="EMBL" id="XDQ61244.1"/>
    </source>
</evidence>
<evidence type="ECO:0000259" key="4">
    <source>
        <dbReference type="PROSITE" id="PS51898"/>
    </source>
</evidence>
<dbReference type="InterPro" id="IPR013762">
    <property type="entry name" value="Integrase-like_cat_sf"/>
</dbReference>
<keyword evidence="3" id="KW-0233">DNA recombination</keyword>
<sequence>MVDGFDVNERDGDGAVIADLCTTSRARSESCLGPVGPVVVLDRVGVREGQPFILAGDGSYDLQLNRFLRELPSWGVRAENSVLGYARDVMLFVRFLETSRHGKPIWACDGDDLRAYKRVRLWCDGPGAVSVGTWNRSVAALDKWVAWSLDAGLLKRAPFRYVDKTVMTPAGPRRVHVNAEMEQDPEDEPVRFVSFEDYLLFRDVGLRGELPEGGADPAWRGRHSERNALFADGLVHSGMRLGEASCLLVPEVPPPGKLGEFRVAGAVAKRRKGRRVFLPPRKVRQFHHFIAVERDAIVARCMAQGRFPSASADGTVIRTGRYALVLDGGARSWPYGRIGPAERRRLVRRTGEPLWLWLADDGRPLAPAAWQAVFRRANARCASFGVDVEVHPHTLRHTYAVYMLGLLLRQTVRALGRRLDGPLAHAELRRLLIGNPMRTLQLLLGHAREATVYVYLDVLDEAQEIVLAALAEWDAQSMALERAGEAT</sequence>
<dbReference type="InterPro" id="IPR010998">
    <property type="entry name" value="Integrase_recombinase_N"/>
</dbReference>
<keyword evidence="2" id="KW-0238">DNA-binding</keyword>
<dbReference type="Gene3D" id="1.10.443.10">
    <property type="entry name" value="Intergrase catalytic core"/>
    <property type="match status" value="1"/>
</dbReference>
<proteinExistence type="predicted"/>
<dbReference type="Gene3D" id="1.10.150.130">
    <property type="match status" value="1"/>
</dbReference>
<organism evidence="5">
    <name type="scientific">Streptomyces sp. R35</name>
    <dbReference type="NCBI Taxonomy" id="3238630"/>
    <lineage>
        <taxon>Bacteria</taxon>
        <taxon>Bacillati</taxon>
        <taxon>Actinomycetota</taxon>
        <taxon>Actinomycetes</taxon>
        <taxon>Kitasatosporales</taxon>
        <taxon>Streptomycetaceae</taxon>
        <taxon>Streptomyces</taxon>
    </lineage>
</organism>
<dbReference type="GO" id="GO:0006310">
    <property type="term" value="P:DNA recombination"/>
    <property type="evidence" value="ECO:0007669"/>
    <property type="project" value="UniProtKB-KW"/>
</dbReference>
<dbReference type="EMBL" id="CP163440">
    <property type="protein sequence ID" value="XDQ61244.1"/>
    <property type="molecule type" value="Genomic_DNA"/>
</dbReference>
<evidence type="ECO:0000256" key="2">
    <source>
        <dbReference type="ARBA" id="ARBA00023125"/>
    </source>
</evidence>
<dbReference type="SUPFAM" id="SSF56349">
    <property type="entry name" value="DNA breaking-rejoining enzymes"/>
    <property type="match status" value="1"/>
</dbReference>
<evidence type="ECO:0000256" key="1">
    <source>
        <dbReference type="ARBA" id="ARBA00022908"/>
    </source>
</evidence>
<feature type="domain" description="Tyr recombinase" evidence="4">
    <location>
        <begin position="188"/>
        <end position="468"/>
    </location>
</feature>